<keyword evidence="2" id="KW-0472">Membrane</keyword>
<dbReference type="PROSITE" id="PS51257">
    <property type="entry name" value="PROKAR_LIPOPROTEIN"/>
    <property type="match status" value="1"/>
</dbReference>
<sequence>MPFCSKCGNTLKTGSKFCSKCGTQLSAPGSGACPVCQKPVSGNEKFCVHCGASIGSTENGPASAPPPPAAPTAGYPQNTIPPAPPACNAPPAAPPVKRKKKGGCFRKTLLLIVLLAVAGLTALYFLGDDPPIPGQDEGGLTGTDIPGIVSVDDSIPEEAITEIAAETGDPQQAAETVQEAFARGDTILLKQMLTPHSQEIYKDAFREIKPYMSEYSKAFKNRKLKISTPIYSLYEFTGDDGQKYTAEFALSDDGQWKLVRF</sequence>
<keyword evidence="2" id="KW-1133">Transmembrane helix</keyword>
<keyword evidence="2" id="KW-0812">Transmembrane</keyword>
<accession>A0A0S7BTY1</accession>
<evidence type="ECO:0000259" key="3">
    <source>
        <dbReference type="Pfam" id="PF12773"/>
    </source>
</evidence>
<dbReference type="Proteomes" id="UP000053091">
    <property type="component" value="Unassembled WGS sequence"/>
</dbReference>
<feature type="transmembrane region" description="Helical" evidence="2">
    <location>
        <begin position="108"/>
        <end position="127"/>
    </location>
</feature>
<feature type="compositionally biased region" description="Pro residues" evidence="1">
    <location>
        <begin position="79"/>
        <end position="94"/>
    </location>
</feature>
<dbReference type="InterPro" id="IPR025874">
    <property type="entry name" value="DZR"/>
</dbReference>
<keyword evidence="5" id="KW-1185">Reference proteome</keyword>
<evidence type="ECO:0000256" key="1">
    <source>
        <dbReference type="SAM" id="MobiDB-lite"/>
    </source>
</evidence>
<evidence type="ECO:0000313" key="4">
    <source>
        <dbReference type="EMBL" id="GAP41991.1"/>
    </source>
</evidence>
<dbReference type="EMBL" id="DF968182">
    <property type="protein sequence ID" value="GAP41991.1"/>
    <property type="molecule type" value="Genomic_DNA"/>
</dbReference>
<protein>
    <submittedName>
        <fullName evidence="4">Double zinc ribbon</fullName>
    </submittedName>
</protein>
<dbReference type="OrthoDB" id="9816361at2"/>
<proteinExistence type="predicted"/>
<dbReference type="Pfam" id="PF12773">
    <property type="entry name" value="DZR"/>
    <property type="match status" value="1"/>
</dbReference>
<gene>
    <name evidence="4" type="ORF">TBC1_11119</name>
</gene>
<name>A0A0S7BTY1_9BACT</name>
<dbReference type="RefSeq" id="WP_082189421.1">
    <property type="nucleotide sequence ID" value="NZ_DF968182.1"/>
</dbReference>
<evidence type="ECO:0000313" key="5">
    <source>
        <dbReference type="Proteomes" id="UP000053091"/>
    </source>
</evidence>
<dbReference type="STRING" id="1678841.TBC1_11119"/>
<feature type="domain" description="DZANK-type" evidence="3">
    <location>
        <begin position="4"/>
        <end position="51"/>
    </location>
</feature>
<dbReference type="AlphaFoldDB" id="A0A0S7BTY1"/>
<reference evidence="4" key="1">
    <citation type="journal article" date="2015" name="Genome Announc.">
        <title>Draft Genome Sequence of Bacteroidales Strain TBC1, a Novel Isolate from a Methanogenic Wastewater Treatment System.</title>
        <authorList>
            <person name="Tourlousse D.M."/>
            <person name="Matsuura N."/>
            <person name="Sun L."/>
            <person name="Toyonaga M."/>
            <person name="Kuroda K."/>
            <person name="Ohashi A."/>
            <person name="Cruz R."/>
            <person name="Yamaguchi T."/>
            <person name="Sekiguchi Y."/>
        </authorList>
    </citation>
    <scope>NUCLEOTIDE SEQUENCE [LARGE SCALE GENOMIC DNA]</scope>
    <source>
        <strain evidence="4">TBC1</strain>
    </source>
</reference>
<organism evidence="4">
    <name type="scientific">Lentimicrobium saccharophilum</name>
    <dbReference type="NCBI Taxonomy" id="1678841"/>
    <lineage>
        <taxon>Bacteria</taxon>
        <taxon>Pseudomonadati</taxon>
        <taxon>Bacteroidota</taxon>
        <taxon>Bacteroidia</taxon>
        <taxon>Bacteroidales</taxon>
        <taxon>Lentimicrobiaceae</taxon>
        <taxon>Lentimicrobium</taxon>
    </lineage>
</organism>
<evidence type="ECO:0000256" key="2">
    <source>
        <dbReference type="SAM" id="Phobius"/>
    </source>
</evidence>
<feature type="region of interest" description="Disordered" evidence="1">
    <location>
        <begin position="58"/>
        <end position="100"/>
    </location>
</feature>